<evidence type="ECO:0000313" key="2">
    <source>
        <dbReference type="EMBL" id="KAA9029921.1"/>
    </source>
</evidence>
<organism evidence="2 3">
    <name type="scientific">Niallia endozanthoxylica</name>
    <dbReference type="NCBI Taxonomy" id="2036016"/>
    <lineage>
        <taxon>Bacteria</taxon>
        <taxon>Bacillati</taxon>
        <taxon>Bacillota</taxon>
        <taxon>Bacilli</taxon>
        <taxon>Bacillales</taxon>
        <taxon>Bacillaceae</taxon>
        <taxon>Niallia</taxon>
    </lineage>
</organism>
<proteinExistence type="predicted"/>
<dbReference type="Proteomes" id="UP000326671">
    <property type="component" value="Unassembled WGS sequence"/>
</dbReference>
<dbReference type="Pfam" id="PF18066">
    <property type="entry name" value="Phage_ABA_S"/>
    <property type="match status" value="1"/>
</dbReference>
<name>A0A5J5I2N2_9BACI</name>
<dbReference type="AlphaFoldDB" id="A0A5J5I2N2"/>
<keyword evidence="3" id="KW-1185">Reference proteome</keyword>
<dbReference type="RefSeq" id="WP_150438441.1">
    <property type="nucleotide sequence ID" value="NZ_VYKL01000007.1"/>
</dbReference>
<dbReference type="EMBL" id="VYKL01000007">
    <property type="protein sequence ID" value="KAA9029921.1"/>
    <property type="molecule type" value="Genomic_DNA"/>
</dbReference>
<feature type="domain" description="Phage ABA sandwich" evidence="1">
    <location>
        <begin position="9"/>
        <end position="88"/>
    </location>
</feature>
<evidence type="ECO:0000259" key="1">
    <source>
        <dbReference type="Pfam" id="PF18066"/>
    </source>
</evidence>
<evidence type="ECO:0000313" key="3">
    <source>
        <dbReference type="Proteomes" id="UP000326671"/>
    </source>
</evidence>
<dbReference type="OrthoDB" id="2875393at2"/>
<accession>A0A5J5I2N2</accession>
<gene>
    <name evidence="2" type="ORF">F4V44_02645</name>
</gene>
<reference evidence="2 3" key="1">
    <citation type="submission" date="2019-09" db="EMBL/GenBank/DDBJ databases">
        <title>Whole genome sequences of isolates from the Mars Exploration Rovers.</title>
        <authorList>
            <person name="Seuylemezian A."/>
            <person name="Vaishampayan P."/>
        </authorList>
    </citation>
    <scope>NUCLEOTIDE SEQUENCE [LARGE SCALE GENOMIC DNA]</scope>
    <source>
        <strain evidence="2 3">MER_TA_151</strain>
    </source>
</reference>
<dbReference type="InterPro" id="IPR041270">
    <property type="entry name" value="Phage_ABA_S"/>
</dbReference>
<sequence length="102" mass="11743">MNKKDRIVREILGWKEHGKNCWYDVEKDAFVHESYFLPEKFMEHAMVIVKKLEMFGVKYRTNGVSIVCFDNAVGTGATLPEAITDAAYALIEDYYSVAENRS</sequence>
<comment type="caution">
    <text evidence="2">The sequence shown here is derived from an EMBL/GenBank/DDBJ whole genome shotgun (WGS) entry which is preliminary data.</text>
</comment>
<protein>
    <recommendedName>
        <fullName evidence="1">Phage ABA sandwich domain-containing protein</fullName>
    </recommendedName>
</protein>